<evidence type="ECO:0000256" key="4">
    <source>
        <dbReference type="ARBA" id="ARBA00019403"/>
    </source>
</evidence>
<keyword evidence="8" id="KW-0378">Hydrolase</keyword>
<dbReference type="KEGG" id="mhk:DFR87_08135"/>
<name>A0A2U9IX00_9CREN</name>
<comment type="similarity">
    <text evidence="2">Belongs to the uracil-DNA glycosylase (UDG) superfamily. Type 4 (UDGa) family.</text>
</comment>
<dbReference type="SMART" id="SM00987">
    <property type="entry name" value="UreE_C"/>
    <property type="match status" value="1"/>
</dbReference>
<keyword evidence="11" id="KW-0234">DNA repair</keyword>
<proteinExistence type="inferred from homology"/>
<organism evidence="13 14">
    <name type="scientific">Metallosphaera hakonensis JCM 8857 = DSM 7519</name>
    <dbReference type="NCBI Taxonomy" id="1293036"/>
    <lineage>
        <taxon>Archaea</taxon>
        <taxon>Thermoproteota</taxon>
        <taxon>Thermoprotei</taxon>
        <taxon>Sulfolobales</taxon>
        <taxon>Sulfolobaceae</taxon>
        <taxon>Metallosphaera</taxon>
    </lineage>
</organism>
<dbReference type="GO" id="GO:0006281">
    <property type="term" value="P:DNA repair"/>
    <property type="evidence" value="ECO:0007669"/>
    <property type="project" value="UniProtKB-KW"/>
</dbReference>
<feature type="domain" description="Uracil-DNA glycosylase-like" evidence="12">
    <location>
        <begin position="25"/>
        <end position="180"/>
    </location>
</feature>
<evidence type="ECO:0000256" key="11">
    <source>
        <dbReference type="ARBA" id="ARBA00023204"/>
    </source>
</evidence>
<keyword evidence="6" id="KW-0479">Metal-binding</keyword>
<evidence type="ECO:0000256" key="7">
    <source>
        <dbReference type="ARBA" id="ARBA00022763"/>
    </source>
</evidence>
<dbReference type="GO" id="GO:0004844">
    <property type="term" value="F:uracil DNA N-glycosylase activity"/>
    <property type="evidence" value="ECO:0007669"/>
    <property type="project" value="UniProtKB-EC"/>
</dbReference>
<evidence type="ECO:0000256" key="1">
    <source>
        <dbReference type="ARBA" id="ARBA00001400"/>
    </source>
</evidence>
<evidence type="ECO:0000256" key="9">
    <source>
        <dbReference type="ARBA" id="ARBA00023004"/>
    </source>
</evidence>
<dbReference type="SMART" id="SM00986">
    <property type="entry name" value="UDG"/>
    <property type="match status" value="1"/>
</dbReference>
<keyword evidence="14" id="KW-1185">Reference proteome</keyword>
<evidence type="ECO:0000313" key="13">
    <source>
        <dbReference type="EMBL" id="AWS00641.1"/>
    </source>
</evidence>
<evidence type="ECO:0000313" key="14">
    <source>
        <dbReference type="Proteomes" id="UP000247586"/>
    </source>
</evidence>
<keyword evidence="5" id="KW-0004">4Fe-4S</keyword>
<dbReference type="CDD" id="cd10030">
    <property type="entry name" value="UDG-F4_TTUDGA_SPO1dp_like"/>
    <property type="match status" value="1"/>
</dbReference>
<keyword evidence="7" id="KW-0227">DNA damage</keyword>
<reference evidence="13 14" key="1">
    <citation type="submission" date="2018-05" db="EMBL/GenBank/DDBJ databases">
        <title>Complete Genome Sequences of Extremely Thermoacidophilic, Metal-Mobilizing Type-Strain Members of the Archaeal Family Sulfolobaceae: Acidianus brierleyi DSM-1651T, Acidianus sulfidivorans DSM-18786T, Metallosphaera hakonensis DSM-7519T, and Metallosphaera prunae DSM-10039T.</title>
        <authorList>
            <person name="Counts J.A."/>
            <person name="Kelly R.M."/>
        </authorList>
    </citation>
    <scope>NUCLEOTIDE SEQUENCE [LARGE SCALE GENOMIC DNA]</scope>
    <source>
        <strain evidence="13 14">HO1-1</strain>
    </source>
</reference>
<dbReference type="NCBIfam" id="NF040953">
    <property type="entry name" value="Arch_udg"/>
    <property type="match status" value="1"/>
</dbReference>
<gene>
    <name evidence="13" type="ORF">DFR87_08135</name>
</gene>
<dbReference type="GO" id="GO:0046872">
    <property type="term" value="F:metal ion binding"/>
    <property type="evidence" value="ECO:0007669"/>
    <property type="project" value="UniProtKB-KW"/>
</dbReference>
<keyword evidence="9" id="KW-0408">Iron</keyword>
<evidence type="ECO:0000256" key="8">
    <source>
        <dbReference type="ARBA" id="ARBA00022801"/>
    </source>
</evidence>
<dbReference type="SUPFAM" id="SSF52141">
    <property type="entry name" value="Uracil-DNA glycosylase-like"/>
    <property type="match status" value="1"/>
</dbReference>
<dbReference type="Proteomes" id="UP000247586">
    <property type="component" value="Chromosome"/>
</dbReference>
<reference evidence="14" key="3">
    <citation type="submission" date="2020-03" db="EMBL/GenBank/DDBJ databases">
        <title>Sequencing and Assembly of Multiple Reported Metal-Biooxidizing Members of the Extremely Thermoacidophilic Archaeal Family Sulfolobaceae.</title>
        <authorList>
            <person name="Counts J.A."/>
            <person name="Kelly R.M."/>
        </authorList>
    </citation>
    <scope>NUCLEOTIDE SEQUENCE [LARGE SCALE GENOMIC DNA]</scope>
    <source>
        <strain evidence="14">HO1-1</strain>
    </source>
</reference>
<dbReference type="GO" id="GO:0051539">
    <property type="term" value="F:4 iron, 4 sulfur cluster binding"/>
    <property type="evidence" value="ECO:0007669"/>
    <property type="project" value="UniProtKB-KW"/>
</dbReference>
<dbReference type="GeneID" id="36835303"/>
<protein>
    <recommendedName>
        <fullName evidence="4">Type-4 uracil-DNA glycosylase</fullName>
        <ecNumber evidence="3">3.2.2.27</ecNumber>
    </recommendedName>
</protein>
<dbReference type="NCBIfam" id="TIGR00758">
    <property type="entry name" value="UDG_fam4"/>
    <property type="match status" value="1"/>
</dbReference>
<dbReference type="PANTHER" id="PTHR33693">
    <property type="entry name" value="TYPE-5 URACIL-DNA GLYCOSYLASE"/>
    <property type="match status" value="1"/>
</dbReference>
<dbReference type="InterPro" id="IPR053423">
    <property type="entry name" value="Type-4_UDG"/>
</dbReference>
<dbReference type="InterPro" id="IPR036895">
    <property type="entry name" value="Uracil-DNA_glycosylase-like_sf"/>
</dbReference>
<accession>A0A2U9IX00</accession>
<dbReference type="Pfam" id="PF03167">
    <property type="entry name" value="UDG"/>
    <property type="match status" value="1"/>
</dbReference>
<evidence type="ECO:0000259" key="12">
    <source>
        <dbReference type="SMART" id="SM00986"/>
    </source>
</evidence>
<dbReference type="Gene3D" id="3.40.470.10">
    <property type="entry name" value="Uracil-DNA glycosylase-like domain"/>
    <property type="match status" value="1"/>
</dbReference>
<dbReference type="InterPro" id="IPR005273">
    <property type="entry name" value="Ura-DNA_glyco_family4"/>
</dbReference>
<evidence type="ECO:0000256" key="3">
    <source>
        <dbReference type="ARBA" id="ARBA00012030"/>
    </source>
</evidence>
<dbReference type="InterPro" id="IPR005122">
    <property type="entry name" value="Uracil-DNA_glycosylase-like"/>
</dbReference>
<dbReference type="EC" id="3.2.2.27" evidence="3"/>
<dbReference type="PANTHER" id="PTHR33693:SF1">
    <property type="entry name" value="TYPE-4 URACIL-DNA GLYCOSYLASE"/>
    <property type="match status" value="1"/>
</dbReference>
<evidence type="ECO:0000256" key="6">
    <source>
        <dbReference type="ARBA" id="ARBA00022723"/>
    </source>
</evidence>
<evidence type="ECO:0000256" key="5">
    <source>
        <dbReference type="ARBA" id="ARBA00022485"/>
    </source>
</evidence>
<sequence length="220" mass="24579">MEDINNAILSCKKCNLSLTRIKAVPGEGNFRSEIVFVGEAPGAKEDETGRPFVGSAGQLLTQLIRTYLKIDRTSVYITNLVKCRPPENRDPKDEEIDACSPYLIRQIEAIKPKIIVTLGRHSTKYFQVLAGRDPIPISRCHGNPFHVYFSFGKVLVFPSYHPAAALYNPPLRKEMEKDFLELSRLLNKGPTGSNSVTIDMFLNGNGPWDKRKEGSGNSIK</sequence>
<dbReference type="InterPro" id="IPR051536">
    <property type="entry name" value="UDG_Type-4/5"/>
</dbReference>
<evidence type="ECO:0000256" key="10">
    <source>
        <dbReference type="ARBA" id="ARBA00023014"/>
    </source>
</evidence>
<comment type="catalytic activity">
    <reaction evidence="1">
        <text>Hydrolyzes single-stranded DNA or mismatched double-stranded DNA and polynucleotides, releasing free uracil.</text>
        <dbReference type="EC" id="3.2.2.27"/>
    </reaction>
</comment>
<dbReference type="EMBL" id="CP029287">
    <property type="protein sequence ID" value="AWS00641.1"/>
    <property type="molecule type" value="Genomic_DNA"/>
</dbReference>
<reference evidence="14" key="2">
    <citation type="submission" date="2020-03" db="EMBL/GenBank/DDBJ databases">
        <title>Complete Genome Sequences of Extremely Thermoacidophilic, Metal-Mobilizing Type-Strain Members of the Archaeal Family Sulfolobaceae: Acidianus brierleyi DSM-1651T, Acidianus sulfidivorans DSM-18786T, Metallosphaera hakonensis DSM-7519T, and Metallosphaera prunae DSM-10039T.</title>
        <authorList>
            <person name="Counts J.A."/>
            <person name="Kelly R.M."/>
        </authorList>
    </citation>
    <scope>NUCLEOTIDE SEQUENCE [LARGE SCALE GENOMIC DNA]</scope>
    <source>
        <strain evidence="14">HO1-1</strain>
    </source>
</reference>
<dbReference type="RefSeq" id="WP_110369801.1">
    <property type="nucleotide sequence ID" value="NZ_CP029287.2"/>
</dbReference>
<dbReference type="AlphaFoldDB" id="A0A2U9IX00"/>
<dbReference type="OrthoDB" id="8612at2157"/>
<keyword evidence="10" id="KW-0411">Iron-sulfur</keyword>
<evidence type="ECO:0000256" key="2">
    <source>
        <dbReference type="ARBA" id="ARBA00006521"/>
    </source>
</evidence>
<dbReference type="STRING" id="1293036.GCA_001315825_00061"/>